<reference evidence="2" key="1">
    <citation type="submission" date="2021-01" db="EMBL/GenBank/DDBJ databases">
        <authorList>
            <person name="Corre E."/>
            <person name="Pelletier E."/>
            <person name="Niang G."/>
            <person name="Scheremetjew M."/>
            <person name="Finn R."/>
            <person name="Kale V."/>
            <person name="Holt S."/>
            <person name="Cochrane G."/>
            <person name="Meng A."/>
            <person name="Brown T."/>
            <person name="Cohen L."/>
        </authorList>
    </citation>
    <scope>NUCLEOTIDE SEQUENCE</scope>
    <source>
        <strain evidence="2">379</strain>
    </source>
</reference>
<evidence type="ECO:0000256" key="1">
    <source>
        <dbReference type="SAM" id="MobiDB-lite"/>
    </source>
</evidence>
<protein>
    <submittedName>
        <fullName evidence="2">Uncharacterized protein</fullName>
    </submittedName>
</protein>
<dbReference type="AlphaFoldDB" id="A0A7S3RDJ0"/>
<name>A0A7S3RDJ0_EMIHU</name>
<dbReference type="EMBL" id="HBIR01000551">
    <property type="protein sequence ID" value="CAE0520720.1"/>
    <property type="molecule type" value="Transcribed_RNA"/>
</dbReference>
<feature type="region of interest" description="Disordered" evidence="1">
    <location>
        <begin position="28"/>
        <end position="50"/>
    </location>
</feature>
<feature type="compositionally biased region" description="Pro residues" evidence="1">
    <location>
        <begin position="35"/>
        <end position="45"/>
    </location>
</feature>
<proteinExistence type="predicted"/>
<evidence type="ECO:0000313" key="2">
    <source>
        <dbReference type="EMBL" id="CAE0520720.1"/>
    </source>
</evidence>
<organism evidence="2">
    <name type="scientific">Emiliania huxleyi</name>
    <name type="common">Coccolithophore</name>
    <name type="synonym">Pontosphaera huxleyi</name>
    <dbReference type="NCBI Taxonomy" id="2903"/>
    <lineage>
        <taxon>Eukaryota</taxon>
        <taxon>Haptista</taxon>
        <taxon>Haptophyta</taxon>
        <taxon>Prymnesiophyceae</taxon>
        <taxon>Isochrysidales</taxon>
        <taxon>Noelaerhabdaceae</taxon>
        <taxon>Emiliania</taxon>
    </lineage>
</organism>
<sequence>MDTSAIAVGVPITSTSVSIGAPVVTGTPITHAASSPPPATAPPPAATAGPAPATVQPIDAIVCCGCGCALAGLAPACMPFCEARGRGCGWEGRVSACSAPSCSAAACPAPACTPSPGMAVAARLQLCCTTTAFEFPPGAEVMPTLACCGCLTCPALGCCVRSVVLQPAQLAERRRLRRRRRWQRTIEHEVALGSFAAHAANLAVADGLREEVFRHRVRISTSTMVRL</sequence>
<accession>A0A7S3RDJ0</accession>
<gene>
    <name evidence="2" type="ORF">EHUX00137_LOCUS415</name>
</gene>